<accession>A0A3M2S5J2</accession>
<evidence type="ECO:0000313" key="1">
    <source>
        <dbReference type="EMBL" id="RMJ12834.1"/>
    </source>
</evidence>
<organism evidence="1 2">
    <name type="scientific">Fusarium kuroshium</name>
    <dbReference type="NCBI Taxonomy" id="2010991"/>
    <lineage>
        <taxon>Eukaryota</taxon>
        <taxon>Fungi</taxon>
        <taxon>Dikarya</taxon>
        <taxon>Ascomycota</taxon>
        <taxon>Pezizomycotina</taxon>
        <taxon>Sordariomycetes</taxon>
        <taxon>Hypocreomycetidae</taxon>
        <taxon>Hypocreales</taxon>
        <taxon>Nectriaceae</taxon>
        <taxon>Fusarium</taxon>
        <taxon>Fusarium solani species complex</taxon>
    </lineage>
</organism>
<dbReference type="AlphaFoldDB" id="A0A3M2S5J2"/>
<sequence>MMECFCHKLQTQRYHEVTETEPRKLPDSSSTSAISLRTRDQSLQVTTTLSSSASDLVKTYSYQNAVKTFKGGKLDVQPEGSDRGLFVEDLSTAEELLEQWTPLDQDPSLIEQVTDFRKHLLLGRILRFLGAFKESLVHLERARETAEHCKDLLFDENLCDLTCEHADTLRELDDSGAAEHHLRAEIARRDQNGLSSGKSRLEISLAEALFAQGHFQEAEKLCLDIQSRPSLLKFDKLRLHITLAKIRHMQSDNEGALSYWSGAMKEIGKFKLTNGRATRIIVISICDTLSGLGQTWLVDESLKQVESLDEMAKPGGTQHWIAGLRHWLEYLESRSLRSHI</sequence>
<comment type="caution">
    <text evidence="1">The sequence shown here is derived from an EMBL/GenBank/DDBJ whole genome shotgun (WGS) entry which is preliminary data.</text>
</comment>
<dbReference type="OrthoDB" id="427518at2759"/>
<dbReference type="EMBL" id="NKUJ01000124">
    <property type="protein sequence ID" value="RMJ12834.1"/>
    <property type="molecule type" value="Genomic_DNA"/>
</dbReference>
<dbReference type="InterPro" id="IPR011990">
    <property type="entry name" value="TPR-like_helical_dom_sf"/>
</dbReference>
<dbReference type="STRING" id="2010991.A0A3M2S5J2"/>
<evidence type="ECO:0008006" key="3">
    <source>
        <dbReference type="Google" id="ProtNLM"/>
    </source>
</evidence>
<protein>
    <recommendedName>
        <fullName evidence="3">MalT-like TPR region domain-containing protein</fullName>
    </recommendedName>
</protein>
<proteinExistence type="predicted"/>
<dbReference type="SUPFAM" id="SSF48452">
    <property type="entry name" value="TPR-like"/>
    <property type="match status" value="1"/>
</dbReference>
<keyword evidence="2" id="KW-1185">Reference proteome</keyword>
<dbReference type="Proteomes" id="UP000277212">
    <property type="component" value="Unassembled WGS sequence"/>
</dbReference>
<dbReference type="Gene3D" id="1.25.40.10">
    <property type="entry name" value="Tetratricopeptide repeat domain"/>
    <property type="match status" value="1"/>
</dbReference>
<evidence type="ECO:0000313" key="2">
    <source>
        <dbReference type="Proteomes" id="UP000277212"/>
    </source>
</evidence>
<name>A0A3M2S5J2_9HYPO</name>
<gene>
    <name evidence="1" type="ORF">CDV36_007530</name>
</gene>
<reference evidence="1 2" key="1">
    <citation type="submission" date="2017-06" db="EMBL/GenBank/DDBJ databases">
        <title>Comparative genomic analysis of Ambrosia Fusariam Clade fungi.</title>
        <authorList>
            <person name="Stajich J.E."/>
            <person name="Carrillo J."/>
            <person name="Kijimoto T."/>
            <person name="Eskalen A."/>
            <person name="O'Donnell K."/>
            <person name="Kasson M."/>
        </authorList>
    </citation>
    <scope>NUCLEOTIDE SEQUENCE [LARGE SCALE GENOMIC DNA]</scope>
    <source>
        <strain evidence="1">UCR3666</strain>
    </source>
</reference>